<organism evidence="1">
    <name type="scientific">Anopheles sinensis</name>
    <name type="common">Mosquito</name>
    <dbReference type="NCBI Taxonomy" id="74873"/>
    <lineage>
        <taxon>Eukaryota</taxon>
        <taxon>Metazoa</taxon>
        <taxon>Ecdysozoa</taxon>
        <taxon>Arthropoda</taxon>
        <taxon>Hexapoda</taxon>
        <taxon>Insecta</taxon>
        <taxon>Pterygota</taxon>
        <taxon>Neoptera</taxon>
        <taxon>Endopterygota</taxon>
        <taxon>Diptera</taxon>
        <taxon>Nematocera</taxon>
        <taxon>Culicoidea</taxon>
        <taxon>Culicidae</taxon>
        <taxon>Anophelinae</taxon>
        <taxon>Anopheles</taxon>
    </lineage>
</organism>
<dbReference type="OMA" id="YAYTAPL"/>
<evidence type="ECO:0000313" key="2">
    <source>
        <dbReference type="EnsemblMetazoa" id="ASIC000500-PA"/>
    </source>
</evidence>
<dbReference type="EMBL" id="KE524071">
    <property type="protein sequence ID" value="KFB34867.1"/>
    <property type="molecule type" value="Genomic_DNA"/>
</dbReference>
<dbReference type="Proteomes" id="UP000030765">
    <property type="component" value="Unassembled WGS sequence"/>
</dbReference>
<dbReference type="EMBL" id="ATLV01002589">
    <property type="status" value="NOT_ANNOTATED_CDS"/>
    <property type="molecule type" value="Genomic_DNA"/>
</dbReference>
<protein>
    <submittedName>
        <fullName evidence="1">AGAP007149-PA-like protein</fullName>
    </submittedName>
</protein>
<dbReference type="AlphaFoldDB" id="A0A084VA73"/>
<evidence type="ECO:0000313" key="1">
    <source>
        <dbReference type="EMBL" id="KFB34867.1"/>
    </source>
</evidence>
<accession>A0A084VA73</accession>
<evidence type="ECO:0000313" key="3">
    <source>
        <dbReference type="Proteomes" id="UP000030765"/>
    </source>
</evidence>
<proteinExistence type="predicted"/>
<name>A0A084VA73_ANOSI</name>
<dbReference type="VEuPathDB" id="VectorBase:ASIC000500"/>
<gene>
    <name evidence="1" type="ORF">ZHAS_00000500</name>
</gene>
<keyword evidence="3" id="KW-1185">Reference proteome</keyword>
<sequence>MQILNHIFTIKLVDQSSIFVALLAVAATSAKPLLPLAYTAAAAPVVAAPAVSVASPYLASYAAPYTAAYTAPYAAAYTAAPYAAAYSALPYTAALPYSAPYTSLVL</sequence>
<dbReference type="EnsemblMetazoa" id="ASIC000500-RA">
    <property type="protein sequence ID" value="ASIC000500-PA"/>
    <property type="gene ID" value="ASIC000500"/>
</dbReference>
<reference evidence="2" key="2">
    <citation type="submission" date="2020-05" db="UniProtKB">
        <authorList>
            <consortium name="EnsemblMetazoa"/>
        </authorList>
    </citation>
    <scope>IDENTIFICATION</scope>
</reference>
<dbReference type="EMBL" id="ATLV01002590">
    <property type="status" value="NOT_ANNOTATED_CDS"/>
    <property type="molecule type" value="Genomic_DNA"/>
</dbReference>
<reference evidence="1 3" key="1">
    <citation type="journal article" date="2014" name="BMC Genomics">
        <title>Genome sequence of Anopheles sinensis provides insight into genetics basis of mosquito competence for malaria parasites.</title>
        <authorList>
            <person name="Zhou D."/>
            <person name="Zhang D."/>
            <person name="Ding G."/>
            <person name="Shi L."/>
            <person name="Hou Q."/>
            <person name="Ye Y."/>
            <person name="Xu Y."/>
            <person name="Zhou H."/>
            <person name="Xiong C."/>
            <person name="Li S."/>
            <person name="Yu J."/>
            <person name="Hong S."/>
            <person name="Yu X."/>
            <person name="Zou P."/>
            <person name="Chen C."/>
            <person name="Chang X."/>
            <person name="Wang W."/>
            <person name="Lv Y."/>
            <person name="Sun Y."/>
            <person name="Ma L."/>
            <person name="Shen B."/>
            <person name="Zhu C."/>
        </authorList>
    </citation>
    <scope>NUCLEOTIDE SEQUENCE [LARGE SCALE GENOMIC DNA]</scope>
</reference>